<reference evidence="12" key="1">
    <citation type="journal article" date="2020" name="Stud. Mycol.">
        <title>101 Dothideomycetes genomes: a test case for predicting lifestyles and emergence of pathogens.</title>
        <authorList>
            <person name="Haridas S."/>
            <person name="Albert R."/>
            <person name="Binder M."/>
            <person name="Bloem J."/>
            <person name="Labutti K."/>
            <person name="Salamov A."/>
            <person name="Andreopoulos B."/>
            <person name="Baker S."/>
            <person name="Barry K."/>
            <person name="Bills G."/>
            <person name="Bluhm B."/>
            <person name="Cannon C."/>
            <person name="Castanera R."/>
            <person name="Culley D."/>
            <person name="Daum C."/>
            <person name="Ezra D."/>
            <person name="Gonzalez J."/>
            <person name="Henrissat B."/>
            <person name="Kuo A."/>
            <person name="Liang C."/>
            <person name="Lipzen A."/>
            <person name="Lutzoni F."/>
            <person name="Magnuson J."/>
            <person name="Mondo S."/>
            <person name="Nolan M."/>
            <person name="Ohm R."/>
            <person name="Pangilinan J."/>
            <person name="Park H.-J."/>
            <person name="Ramirez L."/>
            <person name="Alfaro M."/>
            <person name="Sun H."/>
            <person name="Tritt A."/>
            <person name="Yoshinaga Y."/>
            <person name="Zwiers L.-H."/>
            <person name="Turgeon B."/>
            <person name="Goodwin S."/>
            <person name="Spatafora J."/>
            <person name="Crous P."/>
            <person name="Grigoriev I."/>
        </authorList>
    </citation>
    <scope>NUCLEOTIDE SEQUENCE</scope>
    <source>
        <strain evidence="12">CBS 113818</strain>
    </source>
</reference>
<evidence type="ECO:0000313" key="13">
    <source>
        <dbReference type="Proteomes" id="UP000799424"/>
    </source>
</evidence>
<dbReference type="AlphaFoldDB" id="A0A6A6ZDE9"/>
<dbReference type="PROSITE" id="PS50157">
    <property type="entry name" value="ZINC_FINGER_C2H2_2"/>
    <property type="match status" value="1"/>
</dbReference>
<feature type="region of interest" description="Disordered" evidence="9">
    <location>
        <begin position="995"/>
        <end position="1098"/>
    </location>
</feature>
<evidence type="ECO:0000256" key="6">
    <source>
        <dbReference type="ARBA" id="ARBA00023242"/>
    </source>
</evidence>
<comment type="subcellular location">
    <subcellularLocation>
        <location evidence="1">Nucleus</location>
    </subcellularLocation>
</comment>
<keyword evidence="5" id="KW-0862">Zinc</keyword>
<feature type="transmembrane region" description="Helical" evidence="10">
    <location>
        <begin position="101"/>
        <end position="120"/>
    </location>
</feature>
<dbReference type="GO" id="GO:0005634">
    <property type="term" value="C:nucleus"/>
    <property type="evidence" value="ECO:0007669"/>
    <property type="project" value="UniProtKB-SubCell"/>
</dbReference>
<dbReference type="GO" id="GO:0010468">
    <property type="term" value="P:regulation of gene expression"/>
    <property type="evidence" value="ECO:0007669"/>
    <property type="project" value="TreeGrafter"/>
</dbReference>
<evidence type="ECO:0000256" key="3">
    <source>
        <dbReference type="ARBA" id="ARBA00022737"/>
    </source>
</evidence>
<dbReference type="InterPro" id="IPR050331">
    <property type="entry name" value="Zinc_finger"/>
</dbReference>
<dbReference type="EMBL" id="MU006249">
    <property type="protein sequence ID" value="KAF2818713.1"/>
    <property type="molecule type" value="Genomic_DNA"/>
</dbReference>
<accession>A0A6A6ZDE9</accession>
<evidence type="ECO:0000256" key="7">
    <source>
        <dbReference type="PROSITE-ProRule" id="PRU00042"/>
    </source>
</evidence>
<evidence type="ECO:0000256" key="10">
    <source>
        <dbReference type="SAM" id="Phobius"/>
    </source>
</evidence>
<evidence type="ECO:0000256" key="4">
    <source>
        <dbReference type="ARBA" id="ARBA00022771"/>
    </source>
</evidence>
<keyword evidence="6" id="KW-0539">Nucleus</keyword>
<protein>
    <recommendedName>
        <fullName evidence="11">C2H2-type domain-containing protein</fullName>
    </recommendedName>
</protein>
<evidence type="ECO:0000256" key="5">
    <source>
        <dbReference type="ARBA" id="ARBA00022833"/>
    </source>
</evidence>
<feature type="domain" description="C2H2-type" evidence="11">
    <location>
        <begin position="793"/>
        <end position="820"/>
    </location>
</feature>
<feature type="region of interest" description="Disordered" evidence="9">
    <location>
        <begin position="959"/>
        <end position="980"/>
    </location>
</feature>
<feature type="coiled-coil region" evidence="8">
    <location>
        <begin position="155"/>
        <end position="189"/>
    </location>
</feature>
<evidence type="ECO:0000259" key="11">
    <source>
        <dbReference type="PROSITE" id="PS50157"/>
    </source>
</evidence>
<keyword evidence="8" id="KW-0175">Coiled coil</keyword>
<dbReference type="PANTHER" id="PTHR16515">
    <property type="entry name" value="PR DOMAIN ZINC FINGER PROTEIN"/>
    <property type="match status" value="1"/>
</dbReference>
<keyword evidence="2" id="KW-0479">Metal-binding</keyword>
<dbReference type="Proteomes" id="UP000799424">
    <property type="component" value="Unassembled WGS sequence"/>
</dbReference>
<sequence>MAHVGDAAQLLAFIQQHPHLSSIFGTTVTLKAVEFWVNHGAPLPGYGNLFVDSKSRDPIQNIREDLPPPLVPIAGTFDSHDRISDENPQPAAQIFRRQTHIPGLIVALVSIVGLVAFGAVCKKAAQAWRSRKKPISDAEVSRFLQSELRNTIENNATLQHDLEASRARNKTLRDELETTKDSMAEADENASNSDRACDAVFISMCNAFEQRDIECRNKYSIFAKMVALKAQHWIAITKFRSEFCDNLEQNNSDLAQQCSPSGQQVTNLMQQYTDLLQQHGTLEKRLVDLGLELEQCLSAWREEKEDQMYDWAVIDSAAEAREQWHRTGRALALSQKDNDISSLDALVRTLRDDLDKTIYERDNAQLVATNSKGEVKTLQEKCESLQLELFKARETSDSTGNSLRQSNANAEARREMLESLQNELTRVINGLASSEATVSDLREQHIVQLSKKEEEIIAWAEEVLRQQEEQAEKIHKEILAEQKRQHEMKSEEQQHQLEELRRKNREAEFKAEQVISKAAAINTSGFSNAVKTHDRVVITAPMKWAKDTCKHDWKWAVRVGITQRGPYSLTDLIPMQLRHADPFYSDLPKAMPKPCDKSFQGAKLTCEKCHQVYEKNDLHMHTHMCVTFFSDHATSCEHCKKVFVANPAFKLHQNKCTYKAAAAPAVLATLPLYNEFDVVGANISRLSAHPGAREVMQLKLASMDETLRDAQLDAVVHAVFPHADPDYAPCSLPKPHLQQHSLVKHHKYSDGFNFAGKTRCYICKEWYLERDFGSHRDACVLFFEGAGEFPSHVSCQHCGDCFRKSNFLKKHEELCSGQPTAASCVFCGDITKLEGGAHDEHVTQCHLNANQIPRPPSDKWIKDSLRPTLVAPEAVHRDPNEAARMQAAFPAPVAQPVSSSLLLTTKAPCGDCGKPFVGSYHEHAKHCYLKQLKNRHQALSLNTPEQLELKRQEIQQIQYSSGTNRSVPTTPTSFHGFTSTTLPYQTNRVAAQHNNNLPAINPTPGFHAPPLPSPTIYQGHGRAQSYANPSSFSAGHAQPPVPNLNAQQHSNGSSQWQQPAPNPQDEHTSAPKYLSHNGFQGLDPMPPYLGPDDNGSGV</sequence>
<organism evidence="12 13">
    <name type="scientific">Ophiobolus disseminans</name>
    <dbReference type="NCBI Taxonomy" id="1469910"/>
    <lineage>
        <taxon>Eukaryota</taxon>
        <taxon>Fungi</taxon>
        <taxon>Dikarya</taxon>
        <taxon>Ascomycota</taxon>
        <taxon>Pezizomycotina</taxon>
        <taxon>Dothideomycetes</taxon>
        <taxon>Pleosporomycetidae</taxon>
        <taxon>Pleosporales</taxon>
        <taxon>Pleosporineae</taxon>
        <taxon>Phaeosphaeriaceae</taxon>
        <taxon>Ophiobolus</taxon>
    </lineage>
</organism>
<feature type="compositionally biased region" description="Polar residues" evidence="9">
    <location>
        <begin position="1044"/>
        <end position="1059"/>
    </location>
</feature>
<proteinExistence type="predicted"/>
<keyword evidence="10" id="KW-0812">Transmembrane</keyword>
<keyword evidence="4 7" id="KW-0863">Zinc-finger</keyword>
<evidence type="ECO:0000256" key="9">
    <source>
        <dbReference type="SAM" id="MobiDB-lite"/>
    </source>
</evidence>
<dbReference type="GO" id="GO:0008270">
    <property type="term" value="F:zinc ion binding"/>
    <property type="evidence" value="ECO:0007669"/>
    <property type="project" value="UniProtKB-KW"/>
</dbReference>
<evidence type="ECO:0000313" key="12">
    <source>
        <dbReference type="EMBL" id="KAF2818713.1"/>
    </source>
</evidence>
<evidence type="ECO:0000256" key="2">
    <source>
        <dbReference type="ARBA" id="ARBA00022723"/>
    </source>
</evidence>
<keyword evidence="3" id="KW-0677">Repeat</keyword>
<dbReference type="PANTHER" id="PTHR16515:SF66">
    <property type="entry name" value="C2H2-TYPE DOMAIN-CONTAINING PROTEIN"/>
    <property type="match status" value="1"/>
</dbReference>
<evidence type="ECO:0000256" key="1">
    <source>
        <dbReference type="ARBA" id="ARBA00004123"/>
    </source>
</evidence>
<keyword evidence="13" id="KW-1185">Reference proteome</keyword>
<feature type="coiled-coil region" evidence="8">
    <location>
        <begin position="368"/>
        <end position="517"/>
    </location>
</feature>
<name>A0A6A6ZDE9_9PLEO</name>
<keyword evidence="10" id="KW-1133">Transmembrane helix</keyword>
<dbReference type="InterPro" id="IPR013087">
    <property type="entry name" value="Znf_C2H2_type"/>
</dbReference>
<gene>
    <name evidence="12" type="ORF">CC86DRAFT_432761</name>
</gene>
<keyword evidence="10" id="KW-0472">Membrane</keyword>
<evidence type="ECO:0000256" key="8">
    <source>
        <dbReference type="SAM" id="Coils"/>
    </source>
</evidence>